<dbReference type="PROSITE" id="PS01124">
    <property type="entry name" value="HTH_ARAC_FAMILY_2"/>
    <property type="match status" value="1"/>
</dbReference>
<dbReference type="SMART" id="SM00342">
    <property type="entry name" value="HTH_ARAC"/>
    <property type="match status" value="1"/>
</dbReference>
<comment type="caution">
    <text evidence="5">The sequence shown here is derived from an EMBL/GenBank/DDBJ whole genome shotgun (WGS) entry which is preliminary data.</text>
</comment>
<sequence>MKRIIYPLPHTHSDFNIDNAYNDEFTVDLIYYNHRYPTPEWTIPQSIIDFTDVTYILGGEAEYSINDEVYPVSAGDLICIPHGSKRSAKTFPNRLIESQCLNIVVHTPKGAPFSLPFPLICRIGNHPDLSFLYDEIQKAVLLKKPGCRLHAQAYILLILEEFYQLLYTKKENRITDFRVRKIMEYVAVHYNQSLKLSDAARIVDLSPVYFGNLFKQQTGMSFRQYITTIRLNQAENMLLNGENTVGEVAELCGFSDAFYFSKVYREQKGISPSKVSRFHDNR</sequence>
<dbReference type="EMBL" id="MCGI01000002">
    <property type="protein sequence ID" value="ODM11711.1"/>
    <property type="molecule type" value="Genomic_DNA"/>
</dbReference>
<dbReference type="PANTHER" id="PTHR43280">
    <property type="entry name" value="ARAC-FAMILY TRANSCRIPTIONAL REGULATOR"/>
    <property type="match status" value="1"/>
</dbReference>
<dbReference type="Pfam" id="PF12833">
    <property type="entry name" value="HTH_18"/>
    <property type="match status" value="1"/>
</dbReference>
<dbReference type="Gene3D" id="2.60.120.10">
    <property type="entry name" value="Jelly Rolls"/>
    <property type="match status" value="1"/>
</dbReference>
<evidence type="ECO:0000256" key="1">
    <source>
        <dbReference type="ARBA" id="ARBA00023015"/>
    </source>
</evidence>
<dbReference type="InterPro" id="IPR014710">
    <property type="entry name" value="RmlC-like_jellyroll"/>
</dbReference>
<protein>
    <submittedName>
        <fullName evidence="5">HTH-type transcriptional activator Btr</fullName>
    </submittedName>
</protein>
<evidence type="ECO:0000256" key="3">
    <source>
        <dbReference type="ARBA" id="ARBA00023163"/>
    </source>
</evidence>
<proteinExistence type="predicted"/>
<dbReference type="InterPro" id="IPR011051">
    <property type="entry name" value="RmlC_Cupin_sf"/>
</dbReference>
<dbReference type="RefSeq" id="WP_069156930.1">
    <property type="nucleotide sequence ID" value="NZ_BAABXS010000001.1"/>
</dbReference>
<dbReference type="SUPFAM" id="SSF51182">
    <property type="entry name" value="RmlC-like cupins"/>
    <property type="match status" value="1"/>
</dbReference>
<dbReference type="PANTHER" id="PTHR43280:SF28">
    <property type="entry name" value="HTH-TYPE TRANSCRIPTIONAL ACTIVATOR RHAS"/>
    <property type="match status" value="1"/>
</dbReference>
<dbReference type="AlphaFoldDB" id="A0A1E3AT66"/>
<dbReference type="PROSITE" id="PS00041">
    <property type="entry name" value="HTH_ARAC_FAMILY_1"/>
    <property type="match status" value="1"/>
</dbReference>
<organism evidence="5 6">
    <name type="scientific">Eisenbergiella tayi</name>
    <dbReference type="NCBI Taxonomy" id="1432052"/>
    <lineage>
        <taxon>Bacteria</taxon>
        <taxon>Bacillati</taxon>
        <taxon>Bacillota</taxon>
        <taxon>Clostridia</taxon>
        <taxon>Lachnospirales</taxon>
        <taxon>Lachnospiraceae</taxon>
        <taxon>Eisenbergiella</taxon>
    </lineage>
</organism>
<name>A0A1E3AT66_9FIRM</name>
<dbReference type="InterPro" id="IPR018060">
    <property type="entry name" value="HTH_AraC"/>
</dbReference>
<keyword evidence="3" id="KW-0804">Transcription</keyword>
<evidence type="ECO:0000313" key="5">
    <source>
        <dbReference type="EMBL" id="ODM11711.1"/>
    </source>
</evidence>
<dbReference type="InterPro" id="IPR009057">
    <property type="entry name" value="Homeodomain-like_sf"/>
</dbReference>
<reference evidence="5 6" key="1">
    <citation type="submission" date="2016-07" db="EMBL/GenBank/DDBJ databases">
        <title>Characterization of isolates of Eisenbergiella tayi derived from blood cultures, using whole genome sequencing.</title>
        <authorList>
            <person name="Burdz T."/>
            <person name="Wiebe D."/>
            <person name="Huynh C."/>
            <person name="Bernard K."/>
        </authorList>
    </citation>
    <scope>NUCLEOTIDE SEQUENCE [LARGE SCALE GENOMIC DNA]</scope>
    <source>
        <strain evidence="5 6">NML 120489</strain>
    </source>
</reference>
<feature type="domain" description="HTH araC/xylS-type" evidence="4">
    <location>
        <begin position="180"/>
        <end position="278"/>
    </location>
</feature>
<evidence type="ECO:0000259" key="4">
    <source>
        <dbReference type="PROSITE" id="PS01124"/>
    </source>
</evidence>
<accession>A0A1E3AT66</accession>
<dbReference type="GO" id="GO:0043565">
    <property type="term" value="F:sequence-specific DNA binding"/>
    <property type="evidence" value="ECO:0007669"/>
    <property type="project" value="InterPro"/>
</dbReference>
<keyword evidence="2" id="KW-0238">DNA-binding</keyword>
<dbReference type="SUPFAM" id="SSF46689">
    <property type="entry name" value="Homeodomain-like"/>
    <property type="match status" value="2"/>
</dbReference>
<evidence type="ECO:0000313" key="6">
    <source>
        <dbReference type="Proteomes" id="UP000095003"/>
    </source>
</evidence>
<dbReference type="Proteomes" id="UP000095003">
    <property type="component" value="Unassembled WGS sequence"/>
</dbReference>
<keyword evidence="1" id="KW-0805">Transcription regulation</keyword>
<gene>
    <name evidence="5" type="primary">btr_9</name>
    <name evidence="5" type="ORF">BEH84_02326</name>
</gene>
<evidence type="ECO:0000256" key="2">
    <source>
        <dbReference type="ARBA" id="ARBA00023125"/>
    </source>
</evidence>
<dbReference type="GO" id="GO:0003700">
    <property type="term" value="F:DNA-binding transcription factor activity"/>
    <property type="evidence" value="ECO:0007669"/>
    <property type="project" value="InterPro"/>
</dbReference>
<dbReference type="Gene3D" id="1.10.10.60">
    <property type="entry name" value="Homeodomain-like"/>
    <property type="match status" value="2"/>
</dbReference>
<dbReference type="InterPro" id="IPR018062">
    <property type="entry name" value="HTH_AraC-typ_CS"/>
</dbReference>